<evidence type="ECO:0000313" key="1">
    <source>
        <dbReference type="EMBL" id="CAB4858014.1"/>
    </source>
</evidence>
<gene>
    <name evidence="1" type="ORF">UFOPK3381_00097</name>
</gene>
<dbReference type="EMBL" id="CAFBLN010000001">
    <property type="protein sequence ID" value="CAB4858014.1"/>
    <property type="molecule type" value="Genomic_DNA"/>
</dbReference>
<reference evidence="1" key="1">
    <citation type="submission" date="2020-05" db="EMBL/GenBank/DDBJ databases">
        <authorList>
            <person name="Chiriac C."/>
            <person name="Salcher M."/>
            <person name="Ghai R."/>
            <person name="Kavagutti S V."/>
        </authorList>
    </citation>
    <scope>NUCLEOTIDE SEQUENCE</scope>
</reference>
<dbReference type="AlphaFoldDB" id="A0A6J7CM57"/>
<sequence length="63" mass="7007">MNAEELEELAGQISSIIDRVTDLAYVALREQTAGNAEFKDIEKKLSTVRRSLVKAEGTLRTLN</sequence>
<name>A0A6J7CM57_9ZZZZ</name>
<protein>
    <submittedName>
        <fullName evidence="1">Unannotated protein</fullName>
    </submittedName>
</protein>
<accession>A0A6J7CM57</accession>
<proteinExistence type="predicted"/>
<organism evidence="1">
    <name type="scientific">freshwater metagenome</name>
    <dbReference type="NCBI Taxonomy" id="449393"/>
    <lineage>
        <taxon>unclassified sequences</taxon>
        <taxon>metagenomes</taxon>
        <taxon>ecological metagenomes</taxon>
    </lineage>
</organism>